<keyword evidence="1" id="KW-0808">Transferase</keyword>
<dbReference type="Gene3D" id="3.40.630.30">
    <property type="match status" value="1"/>
</dbReference>
<dbReference type="Pfam" id="PF13302">
    <property type="entry name" value="Acetyltransf_3"/>
    <property type="match status" value="1"/>
</dbReference>
<accession>A0A919PU66</accession>
<evidence type="ECO:0000313" key="5">
    <source>
        <dbReference type="Proteomes" id="UP000660611"/>
    </source>
</evidence>
<dbReference type="PANTHER" id="PTHR43072:SF23">
    <property type="entry name" value="UPF0039 PROTEIN C11D3.02C"/>
    <property type="match status" value="1"/>
</dbReference>
<dbReference type="GO" id="GO:0016747">
    <property type="term" value="F:acyltransferase activity, transferring groups other than amino-acyl groups"/>
    <property type="evidence" value="ECO:0007669"/>
    <property type="project" value="InterPro"/>
</dbReference>
<organism evidence="4 5">
    <name type="scientific">Dactylosporangium siamense</name>
    <dbReference type="NCBI Taxonomy" id="685454"/>
    <lineage>
        <taxon>Bacteria</taxon>
        <taxon>Bacillati</taxon>
        <taxon>Actinomycetota</taxon>
        <taxon>Actinomycetes</taxon>
        <taxon>Micromonosporales</taxon>
        <taxon>Micromonosporaceae</taxon>
        <taxon>Dactylosporangium</taxon>
    </lineage>
</organism>
<dbReference type="SUPFAM" id="SSF55729">
    <property type="entry name" value="Acyl-CoA N-acyltransferases (Nat)"/>
    <property type="match status" value="1"/>
</dbReference>
<dbReference type="InterPro" id="IPR000182">
    <property type="entry name" value="GNAT_dom"/>
</dbReference>
<keyword evidence="2" id="KW-0012">Acyltransferase</keyword>
<dbReference type="AlphaFoldDB" id="A0A919PU66"/>
<gene>
    <name evidence="4" type="ORF">Dsi01nite_083100</name>
</gene>
<proteinExistence type="predicted"/>
<dbReference type="Proteomes" id="UP000660611">
    <property type="component" value="Unassembled WGS sequence"/>
</dbReference>
<name>A0A919PU66_9ACTN</name>
<sequence length="169" mass="18649">MVGPGAEDDLPGIVEILNDTAANSHATFATRPTSVAERREWFEQFSLTGPYRLVVARRGTLVLGYACSRRYRDHEAFQETVEVSIALDTGCRGQGVGSLLYRALFECLADEPVHVLLAGIAMPNDASVALHRKFGFTEVGTFHEYAVKHGQYISSLWMQRLSQTVDQSG</sequence>
<feature type="domain" description="N-acetyltransferase" evidence="3">
    <location>
        <begin position="1"/>
        <end position="163"/>
    </location>
</feature>
<protein>
    <submittedName>
        <fullName evidence="4">N-acetyltransferase</fullName>
    </submittedName>
</protein>
<reference evidence="4" key="1">
    <citation type="submission" date="2021-01" db="EMBL/GenBank/DDBJ databases">
        <title>Whole genome shotgun sequence of Dactylosporangium siamense NBRC 106093.</title>
        <authorList>
            <person name="Komaki H."/>
            <person name="Tamura T."/>
        </authorList>
    </citation>
    <scope>NUCLEOTIDE SEQUENCE</scope>
    <source>
        <strain evidence="4">NBRC 106093</strain>
    </source>
</reference>
<evidence type="ECO:0000259" key="3">
    <source>
        <dbReference type="PROSITE" id="PS51186"/>
    </source>
</evidence>
<dbReference type="InterPro" id="IPR016181">
    <property type="entry name" value="Acyl_CoA_acyltransferase"/>
</dbReference>
<dbReference type="PROSITE" id="PS51186">
    <property type="entry name" value="GNAT"/>
    <property type="match status" value="1"/>
</dbReference>
<dbReference type="EMBL" id="BONQ01000129">
    <property type="protein sequence ID" value="GIG50269.1"/>
    <property type="molecule type" value="Genomic_DNA"/>
</dbReference>
<comment type="caution">
    <text evidence="4">The sequence shown here is derived from an EMBL/GenBank/DDBJ whole genome shotgun (WGS) entry which is preliminary data.</text>
</comment>
<evidence type="ECO:0000256" key="2">
    <source>
        <dbReference type="ARBA" id="ARBA00023315"/>
    </source>
</evidence>
<dbReference type="PANTHER" id="PTHR43072">
    <property type="entry name" value="N-ACETYLTRANSFERASE"/>
    <property type="match status" value="1"/>
</dbReference>
<keyword evidence="5" id="KW-1185">Reference proteome</keyword>
<evidence type="ECO:0000313" key="4">
    <source>
        <dbReference type="EMBL" id="GIG50269.1"/>
    </source>
</evidence>
<evidence type="ECO:0000256" key="1">
    <source>
        <dbReference type="ARBA" id="ARBA00022679"/>
    </source>
</evidence>